<dbReference type="InterPro" id="IPR001387">
    <property type="entry name" value="Cro/C1-type_HTH"/>
</dbReference>
<dbReference type="Proteomes" id="UP001172054">
    <property type="component" value="Unassembled WGS sequence"/>
</dbReference>
<comment type="subcellular location">
    <subcellularLocation>
        <location evidence="1">Endomembrane system</location>
        <topology evidence="1">Multi-pass membrane protein</topology>
    </subcellularLocation>
</comment>
<evidence type="ECO:0000313" key="7">
    <source>
        <dbReference type="Proteomes" id="UP001172054"/>
    </source>
</evidence>
<evidence type="ECO:0000256" key="4">
    <source>
        <dbReference type="ARBA" id="ARBA00023136"/>
    </source>
</evidence>
<keyword evidence="4" id="KW-0472">Membrane</keyword>
<dbReference type="InterPro" id="IPR010982">
    <property type="entry name" value="Lambda_DNA-bd_dom_sf"/>
</dbReference>
<dbReference type="RefSeq" id="WP_301726678.1">
    <property type="nucleotide sequence ID" value="NZ_JAUJWW010000005.1"/>
</dbReference>
<dbReference type="InterPro" id="IPR010652">
    <property type="entry name" value="DUF1232"/>
</dbReference>
<gene>
    <name evidence="6" type="ORF">QWY15_12975</name>
</gene>
<proteinExistence type="predicted"/>
<dbReference type="Pfam" id="PF01381">
    <property type="entry name" value="HTH_3"/>
    <property type="match status" value="1"/>
</dbReference>
<dbReference type="Pfam" id="PF06803">
    <property type="entry name" value="DUF1232"/>
    <property type="match status" value="1"/>
</dbReference>
<feature type="domain" description="HTH cro/C1-type" evidence="5">
    <location>
        <begin position="12"/>
        <end position="66"/>
    </location>
</feature>
<organism evidence="6 7">
    <name type="scientific">Planococcus liqunii</name>
    <dbReference type="NCBI Taxonomy" id="3058394"/>
    <lineage>
        <taxon>Bacteria</taxon>
        <taxon>Bacillati</taxon>
        <taxon>Bacillota</taxon>
        <taxon>Bacilli</taxon>
        <taxon>Bacillales</taxon>
        <taxon>Caryophanaceae</taxon>
        <taxon>Planococcus</taxon>
    </lineage>
</organism>
<evidence type="ECO:0000313" key="6">
    <source>
        <dbReference type="EMBL" id="MDN7228212.1"/>
    </source>
</evidence>
<comment type="caution">
    <text evidence="6">The sequence shown here is derived from an EMBL/GenBank/DDBJ whole genome shotgun (WGS) entry which is preliminary data.</text>
</comment>
<name>A0ABT8MTH8_9BACL</name>
<evidence type="ECO:0000259" key="5">
    <source>
        <dbReference type="PROSITE" id="PS50943"/>
    </source>
</evidence>
<dbReference type="PROSITE" id="PS50943">
    <property type="entry name" value="HTH_CROC1"/>
    <property type="match status" value="1"/>
</dbReference>
<protein>
    <submittedName>
        <fullName evidence="6">Helix-turn-helix domain-containing protein</fullName>
    </submittedName>
</protein>
<reference evidence="6 7" key="1">
    <citation type="submission" date="2023-06" db="EMBL/GenBank/DDBJ databases">
        <title>Novel species in genus Planococcus.</title>
        <authorList>
            <person name="Ning S."/>
        </authorList>
    </citation>
    <scope>NUCLEOTIDE SEQUENCE [LARGE SCALE GENOMIC DNA]</scope>
    <source>
        <strain evidence="6 7">N064</strain>
    </source>
</reference>
<evidence type="ECO:0000256" key="3">
    <source>
        <dbReference type="ARBA" id="ARBA00022989"/>
    </source>
</evidence>
<evidence type="ECO:0000256" key="1">
    <source>
        <dbReference type="ARBA" id="ARBA00004127"/>
    </source>
</evidence>
<sequence length="219" mass="24478">MQNEPGSLGMLLKNALTAHSYSLRYFAELTSIDKATISRIINGKRKPTLKQLKIFSSTLKVPLNELIESIDHNEESKLNKIGNSEPEKLPASPSIDEIDLLEQVIHLHDQSITVEKVQEELERCQDYAGTNEGNGMIKEGFEAKVNHFGNAGTYIDQLKGWHLKLLKSQGTKRELAIIGGALLYFVLPLDLLHDYVFAVGYLDDCMAIQLASNRLENNA</sequence>
<evidence type="ECO:0000256" key="2">
    <source>
        <dbReference type="ARBA" id="ARBA00022692"/>
    </source>
</evidence>
<dbReference type="EMBL" id="JAUJWW010000005">
    <property type="protein sequence ID" value="MDN7228212.1"/>
    <property type="molecule type" value="Genomic_DNA"/>
</dbReference>
<keyword evidence="3" id="KW-1133">Transmembrane helix</keyword>
<dbReference type="Gene3D" id="1.10.260.40">
    <property type="entry name" value="lambda repressor-like DNA-binding domains"/>
    <property type="match status" value="1"/>
</dbReference>
<dbReference type="SUPFAM" id="SSF47413">
    <property type="entry name" value="lambda repressor-like DNA-binding domains"/>
    <property type="match status" value="1"/>
</dbReference>
<accession>A0ABT8MTH8</accession>
<keyword evidence="7" id="KW-1185">Reference proteome</keyword>
<keyword evidence="2" id="KW-0812">Transmembrane</keyword>
<dbReference type="SMART" id="SM00530">
    <property type="entry name" value="HTH_XRE"/>
    <property type="match status" value="1"/>
</dbReference>
<dbReference type="CDD" id="cd00093">
    <property type="entry name" value="HTH_XRE"/>
    <property type="match status" value="1"/>
</dbReference>